<keyword evidence="2" id="KW-1185">Reference proteome</keyword>
<gene>
    <name evidence="1" type="ordered locus">Mboo_1129</name>
</gene>
<name>A7I7D6_METB6</name>
<reference evidence="2" key="1">
    <citation type="journal article" date="2015" name="Microbiology">
        <title>Genome of Methanoregula boonei 6A8 reveals adaptations to oligotrophic peatland environments.</title>
        <authorList>
            <person name="Braeuer S."/>
            <person name="Cadillo-Quiroz H."/>
            <person name="Kyrpides N."/>
            <person name="Woyke T."/>
            <person name="Goodwin L."/>
            <person name="Detter C."/>
            <person name="Podell S."/>
            <person name="Yavitt J.B."/>
            <person name="Zinder S.H."/>
        </authorList>
    </citation>
    <scope>NUCLEOTIDE SEQUENCE [LARGE SCALE GENOMIC DNA]</scope>
    <source>
        <strain evidence="2">DSM 21154 / JCM 14090 / 6A8</strain>
    </source>
</reference>
<dbReference type="HOGENOM" id="CLU_2379376_0_0_2"/>
<proteinExistence type="predicted"/>
<accession>A7I7D6</accession>
<evidence type="ECO:0000313" key="2">
    <source>
        <dbReference type="Proteomes" id="UP000002408"/>
    </source>
</evidence>
<protein>
    <submittedName>
        <fullName evidence="1">Uncharacterized protein</fullName>
    </submittedName>
</protein>
<dbReference type="Proteomes" id="UP000002408">
    <property type="component" value="Chromosome"/>
</dbReference>
<dbReference type="EMBL" id="CP000780">
    <property type="protein sequence ID" value="ABS55647.1"/>
    <property type="molecule type" value="Genomic_DNA"/>
</dbReference>
<dbReference type="RefSeq" id="WP_012106674.1">
    <property type="nucleotide sequence ID" value="NC_009712.1"/>
</dbReference>
<sequence>MTRMDEVIQQIETVIDDREYPATLGELMAMKRILDAVARRYAPLAEPVLHPSAQSQDAHRYFPGGVYNVLRDYERRRNTPSLVRPVPAAPCGGL</sequence>
<dbReference type="AlphaFoldDB" id="A7I7D6"/>
<dbReference type="KEGG" id="mbn:Mboo_1129"/>
<organism evidence="1 2">
    <name type="scientific">Methanoregula boonei (strain DSM 21154 / JCM 14090 / 6A8)</name>
    <dbReference type="NCBI Taxonomy" id="456442"/>
    <lineage>
        <taxon>Archaea</taxon>
        <taxon>Methanobacteriati</taxon>
        <taxon>Methanobacteriota</taxon>
        <taxon>Stenosarchaea group</taxon>
        <taxon>Methanomicrobia</taxon>
        <taxon>Methanomicrobiales</taxon>
        <taxon>Methanoregulaceae</taxon>
        <taxon>Methanoregula</taxon>
    </lineage>
</organism>
<dbReference type="GeneID" id="5411435"/>
<evidence type="ECO:0000313" key="1">
    <source>
        <dbReference type="EMBL" id="ABS55647.1"/>
    </source>
</evidence>